<evidence type="ECO:0000256" key="5">
    <source>
        <dbReference type="ARBA" id="ARBA00023136"/>
    </source>
</evidence>
<evidence type="ECO:0000256" key="2">
    <source>
        <dbReference type="ARBA" id="ARBA00022448"/>
    </source>
</evidence>
<feature type="transmembrane region" description="Helical" evidence="7">
    <location>
        <begin position="176"/>
        <end position="195"/>
    </location>
</feature>
<evidence type="ECO:0000256" key="6">
    <source>
        <dbReference type="SAM" id="MobiDB-lite"/>
    </source>
</evidence>
<dbReference type="SUPFAM" id="SSF103473">
    <property type="entry name" value="MFS general substrate transporter"/>
    <property type="match status" value="1"/>
</dbReference>
<feature type="transmembrane region" description="Helical" evidence="7">
    <location>
        <begin position="121"/>
        <end position="139"/>
    </location>
</feature>
<sequence>MVPTQAGRRGSMEQAESATPRGADYEFQPHERPLMLGSPANPDHPVLRRVGYGVIGILIALTSGLSNGLLIANLPQIQGSLGLTPVEGGWLVAAYSMTNIFAGFLIVRARQQFGLQRLTRIFLIGFVLLTGAQMLARAFSAELVIRAAAGIIASGLAPLSFFYIMQAMPARLRMGGMIIGLGLTQVASPLSRVISPLLLSGGDIQNLHLFEFGLALACLGAIALLRLPPSDRADVFERLDVLTALLLAPGLALLTAVLVQGRIVWWSTPWLGYATAGSIVLIGAALRIEHNRSSPLLNTRWIGGLDMLRLAAVAAVMRVLLSEQNYGSLGLLTVVGMGQDQLVTLYAVVTGASLAGLALSVLRLDPTDLVRPIAISVALILAGALIDAHATNLTRPANFYLSQGLIGFAAVYFLGPTLMLGVVRALARGPSHMVSFSAVFGIAQTVGGLGGSALLGTFQIVREKFHSHELAQSLVITDPQVALRIQQLGGAYGRVLGDPALRQAQGVALLARQTTREANILAFNDVFLLIAVLAGVGLLLVVGRWLQLRRSGVDPLAEEMAAIARLRTETP</sequence>
<dbReference type="PANTHER" id="PTHR42718:SF9">
    <property type="entry name" value="MAJOR FACILITATOR SUPERFAMILY MULTIDRUG TRANSPORTER MFSC"/>
    <property type="match status" value="1"/>
</dbReference>
<gene>
    <name evidence="8" type="ORF">JKL49_07180</name>
</gene>
<evidence type="ECO:0000256" key="3">
    <source>
        <dbReference type="ARBA" id="ARBA00022692"/>
    </source>
</evidence>
<feature type="region of interest" description="Disordered" evidence="6">
    <location>
        <begin position="1"/>
        <end position="24"/>
    </location>
</feature>
<feature type="transmembrane region" description="Helical" evidence="7">
    <location>
        <begin position="145"/>
        <end position="164"/>
    </location>
</feature>
<evidence type="ECO:0000313" key="9">
    <source>
        <dbReference type="Proteomes" id="UP000622580"/>
    </source>
</evidence>
<feature type="transmembrane region" description="Helical" evidence="7">
    <location>
        <begin position="406"/>
        <end position="427"/>
    </location>
</feature>
<dbReference type="EMBL" id="JAGSGD010000001">
    <property type="protein sequence ID" value="MBR7619169.1"/>
    <property type="molecule type" value="Genomic_DNA"/>
</dbReference>
<evidence type="ECO:0000256" key="4">
    <source>
        <dbReference type="ARBA" id="ARBA00022989"/>
    </source>
</evidence>
<comment type="subcellular location">
    <subcellularLocation>
        <location evidence="1">Membrane</location>
        <topology evidence="1">Multi-pass membrane protein</topology>
    </subcellularLocation>
</comment>
<dbReference type="InterPro" id="IPR036259">
    <property type="entry name" value="MFS_trans_sf"/>
</dbReference>
<keyword evidence="2" id="KW-0813">Transport</keyword>
<feature type="transmembrane region" description="Helical" evidence="7">
    <location>
        <begin position="239"/>
        <end position="258"/>
    </location>
</feature>
<keyword evidence="5 7" id="KW-0472">Membrane</keyword>
<keyword evidence="9" id="KW-1185">Reference proteome</keyword>
<accession>A0A941D0G6</accession>
<dbReference type="PANTHER" id="PTHR42718">
    <property type="entry name" value="MAJOR FACILITATOR SUPERFAMILY MULTIDRUG TRANSPORTER MFSC"/>
    <property type="match status" value="1"/>
</dbReference>
<feature type="transmembrane region" description="Helical" evidence="7">
    <location>
        <begin position="207"/>
        <end position="227"/>
    </location>
</feature>
<feature type="transmembrane region" description="Helical" evidence="7">
    <location>
        <begin position="439"/>
        <end position="461"/>
    </location>
</feature>
<dbReference type="Pfam" id="PF07690">
    <property type="entry name" value="MFS_1"/>
    <property type="match status" value="1"/>
</dbReference>
<feature type="transmembrane region" description="Helical" evidence="7">
    <location>
        <begin position="369"/>
        <end position="386"/>
    </location>
</feature>
<feature type="transmembrane region" description="Helical" evidence="7">
    <location>
        <begin position="90"/>
        <end position="109"/>
    </location>
</feature>
<feature type="transmembrane region" description="Helical" evidence="7">
    <location>
        <begin position="526"/>
        <end position="546"/>
    </location>
</feature>
<proteinExistence type="predicted"/>
<evidence type="ECO:0000313" key="8">
    <source>
        <dbReference type="EMBL" id="MBR7619169.1"/>
    </source>
</evidence>
<keyword evidence="3 7" id="KW-0812">Transmembrane</keyword>
<dbReference type="GO" id="GO:0022857">
    <property type="term" value="F:transmembrane transporter activity"/>
    <property type="evidence" value="ECO:0007669"/>
    <property type="project" value="InterPro"/>
</dbReference>
<dbReference type="GO" id="GO:0016020">
    <property type="term" value="C:membrane"/>
    <property type="evidence" value="ECO:0007669"/>
    <property type="project" value="UniProtKB-SubCell"/>
</dbReference>
<keyword evidence="4 7" id="KW-1133">Transmembrane helix</keyword>
<organism evidence="8 9">
    <name type="scientific">Phenylobacterium glaciei</name>
    <dbReference type="NCBI Taxonomy" id="2803784"/>
    <lineage>
        <taxon>Bacteria</taxon>
        <taxon>Pseudomonadati</taxon>
        <taxon>Pseudomonadota</taxon>
        <taxon>Alphaproteobacteria</taxon>
        <taxon>Caulobacterales</taxon>
        <taxon>Caulobacteraceae</taxon>
        <taxon>Phenylobacterium</taxon>
    </lineage>
</organism>
<evidence type="ECO:0000256" key="1">
    <source>
        <dbReference type="ARBA" id="ARBA00004141"/>
    </source>
</evidence>
<reference evidence="8" key="1">
    <citation type="submission" date="2021-04" db="EMBL/GenBank/DDBJ databases">
        <title>Draft genome assembly of strain Phenylobacterium sp. 20VBR1 using MiniION and Illumina platforms.</title>
        <authorList>
            <person name="Thomas F.A."/>
            <person name="Krishnan K.P."/>
            <person name="Sinha R.K."/>
        </authorList>
    </citation>
    <scope>NUCLEOTIDE SEQUENCE</scope>
    <source>
        <strain evidence="8">20VBR1</strain>
    </source>
</reference>
<dbReference type="RefSeq" id="WP_215339371.1">
    <property type="nucleotide sequence ID" value="NZ_JAGSGD010000001.1"/>
</dbReference>
<name>A0A941D0G6_9CAUL</name>
<dbReference type="Gene3D" id="1.20.1250.20">
    <property type="entry name" value="MFS general substrate transporter like domains"/>
    <property type="match status" value="1"/>
</dbReference>
<feature type="transmembrane region" description="Helical" evidence="7">
    <location>
        <begin position="341"/>
        <end position="362"/>
    </location>
</feature>
<protein>
    <submittedName>
        <fullName evidence="8">MFS transporter</fullName>
    </submittedName>
</protein>
<comment type="caution">
    <text evidence="8">The sequence shown here is derived from an EMBL/GenBank/DDBJ whole genome shotgun (WGS) entry which is preliminary data.</text>
</comment>
<dbReference type="Proteomes" id="UP000622580">
    <property type="component" value="Unassembled WGS sequence"/>
</dbReference>
<feature type="transmembrane region" description="Helical" evidence="7">
    <location>
        <begin position="270"/>
        <end position="289"/>
    </location>
</feature>
<dbReference type="InterPro" id="IPR011701">
    <property type="entry name" value="MFS"/>
</dbReference>
<evidence type="ECO:0000256" key="7">
    <source>
        <dbReference type="SAM" id="Phobius"/>
    </source>
</evidence>
<feature type="transmembrane region" description="Helical" evidence="7">
    <location>
        <begin position="50"/>
        <end position="70"/>
    </location>
</feature>
<dbReference type="AlphaFoldDB" id="A0A941D0G6"/>